<evidence type="ECO:0000313" key="2">
    <source>
        <dbReference type="EMBL" id="BFH72199.1"/>
    </source>
</evidence>
<evidence type="ECO:0000259" key="1">
    <source>
        <dbReference type="Pfam" id="PF00535"/>
    </source>
</evidence>
<dbReference type="GeneID" id="92353075"/>
<feature type="domain" description="Glycosyltransferase 2-like" evidence="1">
    <location>
        <begin position="10"/>
        <end position="93"/>
    </location>
</feature>
<dbReference type="CDD" id="cd00761">
    <property type="entry name" value="Glyco_tranf_GTA_type"/>
    <property type="match status" value="1"/>
</dbReference>
<dbReference type="Gene3D" id="3.90.550.10">
    <property type="entry name" value="Spore Coat Polysaccharide Biosynthesis Protein SpsA, Chain A"/>
    <property type="match status" value="1"/>
</dbReference>
<organism evidence="2">
    <name type="scientific">Sulfurisphaera javensis</name>
    <dbReference type="NCBI Taxonomy" id="2049879"/>
    <lineage>
        <taxon>Archaea</taxon>
        <taxon>Thermoproteota</taxon>
        <taxon>Thermoprotei</taxon>
        <taxon>Sulfolobales</taxon>
        <taxon>Sulfolobaceae</taxon>
        <taxon>Sulfurisphaera</taxon>
    </lineage>
</organism>
<dbReference type="AlphaFoldDB" id="A0AAT9GMS6"/>
<sequence>MSSSICVYGTVFNNVNTVEASIKSVWKPNYTIIITDNYSTDGTWEKLQEMKKEYNIVLYRLKSTRGKGRDYSLKHCQNNSLAAYIDLDCVYKKIFTKYSTYKSLKYSYTDPNCHI</sequence>
<reference evidence="2" key="1">
    <citation type="submission" date="2024-03" db="EMBL/GenBank/DDBJ databases">
        <title>Complete genome sequence of Sulfurisphaera javensis strain KD-1.</title>
        <authorList>
            <person name="Sakai H."/>
            <person name="Nur N."/>
            <person name="Suwanto A."/>
            <person name="Kurosawa N."/>
        </authorList>
    </citation>
    <scope>NUCLEOTIDE SEQUENCE</scope>
    <source>
        <strain evidence="2">KD-1</strain>
    </source>
</reference>
<dbReference type="SUPFAM" id="SSF53448">
    <property type="entry name" value="Nucleotide-diphospho-sugar transferases"/>
    <property type="match status" value="1"/>
</dbReference>
<accession>A0AAT9GMS6</accession>
<dbReference type="Pfam" id="PF00535">
    <property type="entry name" value="Glycos_transf_2"/>
    <property type="match status" value="1"/>
</dbReference>
<dbReference type="KEGG" id="sjv:SJAV_01430"/>
<protein>
    <recommendedName>
        <fullName evidence="1">Glycosyltransferase 2-like domain-containing protein</fullName>
    </recommendedName>
</protein>
<dbReference type="EMBL" id="AP031322">
    <property type="protein sequence ID" value="BFH72199.1"/>
    <property type="molecule type" value="Genomic_DNA"/>
</dbReference>
<dbReference type="InterPro" id="IPR029044">
    <property type="entry name" value="Nucleotide-diphossugar_trans"/>
</dbReference>
<dbReference type="InterPro" id="IPR001173">
    <property type="entry name" value="Glyco_trans_2-like"/>
</dbReference>
<dbReference type="RefSeq" id="WP_369610442.1">
    <property type="nucleotide sequence ID" value="NZ_AP031322.1"/>
</dbReference>
<proteinExistence type="predicted"/>
<gene>
    <name evidence="2" type="ORF">SJAV_01430</name>
</gene>
<name>A0AAT9GMS6_9CREN</name>